<proteinExistence type="predicted"/>
<name>A0A2P2PEC4_RHIMU</name>
<dbReference type="AlphaFoldDB" id="A0A2P2PEC4"/>
<dbReference type="EMBL" id="GGEC01072555">
    <property type="protein sequence ID" value="MBX53039.1"/>
    <property type="molecule type" value="Transcribed_RNA"/>
</dbReference>
<evidence type="ECO:0000256" key="1">
    <source>
        <dbReference type="SAM" id="MobiDB-lite"/>
    </source>
</evidence>
<feature type="region of interest" description="Disordered" evidence="1">
    <location>
        <begin position="1"/>
        <end position="25"/>
    </location>
</feature>
<organism evidence="2">
    <name type="scientific">Rhizophora mucronata</name>
    <name type="common">Asiatic mangrove</name>
    <dbReference type="NCBI Taxonomy" id="61149"/>
    <lineage>
        <taxon>Eukaryota</taxon>
        <taxon>Viridiplantae</taxon>
        <taxon>Streptophyta</taxon>
        <taxon>Embryophyta</taxon>
        <taxon>Tracheophyta</taxon>
        <taxon>Spermatophyta</taxon>
        <taxon>Magnoliopsida</taxon>
        <taxon>eudicotyledons</taxon>
        <taxon>Gunneridae</taxon>
        <taxon>Pentapetalae</taxon>
        <taxon>rosids</taxon>
        <taxon>fabids</taxon>
        <taxon>Malpighiales</taxon>
        <taxon>Rhizophoraceae</taxon>
        <taxon>Rhizophora</taxon>
    </lineage>
</organism>
<protein>
    <submittedName>
        <fullName evidence="2">Uncharacterized protein</fullName>
    </submittedName>
</protein>
<accession>A0A2P2PEC4</accession>
<sequence>MNRWYLQRKRNPNEKNSYPLVEQQQ</sequence>
<feature type="compositionally biased region" description="Basic residues" evidence="1">
    <location>
        <begin position="1"/>
        <end position="10"/>
    </location>
</feature>
<reference evidence="2" key="1">
    <citation type="submission" date="2018-02" db="EMBL/GenBank/DDBJ databases">
        <title>Rhizophora mucronata_Transcriptome.</title>
        <authorList>
            <person name="Meera S.P."/>
            <person name="Sreeshan A."/>
            <person name="Augustine A."/>
        </authorList>
    </citation>
    <scope>NUCLEOTIDE SEQUENCE</scope>
    <source>
        <tissue evidence="2">Leaf</tissue>
    </source>
</reference>
<evidence type="ECO:0000313" key="2">
    <source>
        <dbReference type="EMBL" id="MBX53039.1"/>
    </source>
</evidence>